<evidence type="ECO:0000313" key="3">
    <source>
        <dbReference type="Proteomes" id="UP000006352"/>
    </source>
</evidence>
<feature type="compositionally biased region" description="Basic and acidic residues" evidence="1">
    <location>
        <begin position="94"/>
        <end position="103"/>
    </location>
</feature>
<organism evidence="2 3">
    <name type="scientific">Fibroporia radiculosa</name>
    <dbReference type="NCBI Taxonomy" id="599839"/>
    <lineage>
        <taxon>Eukaryota</taxon>
        <taxon>Fungi</taxon>
        <taxon>Dikarya</taxon>
        <taxon>Basidiomycota</taxon>
        <taxon>Agaricomycotina</taxon>
        <taxon>Agaricomycetes</taxon>
        <taxon>Polyporales</taxon>
        <taxon>Fibroporiaceae</taxon>
        <taxon>Fibroporia</taxon>
    </lineage>
</organism>
<gene>
    <name evidence="2" type="ORF">FIBRA_08917</name>
</gene>
<sequence length="167" mass="17879">MWVRGSSGGPYQQGSSKKSGTQVSESPGSNLWEYAYRVDERVDLHGHPPALRPVSQMLGVCERRGIVRPAPDLAPGEKHNAHSPIHSPPVLQKSDVDQSRVDDESAWGLASSEPDSAGSWMDCTAPHTPAQPAATHPESLEARTVRSPNLPAVSAQPCGSLCDQNLK</sequence>
<dbReference type="InParanoid" id="J4ICL8"/>
<dbReference type="AlphaFoldDB" id="J4ICL8"/>
<keyword evidence="3" id="KW-1185">Reference proteome</keyword>
<dbReference type="EMBL" id="HE797425">
    <property type="protein sequence ID" value="CCM06636.1"/>
    <property type="molecule type" value="Genomic_DNA"/>
</dbReference>
<reference evidence="2 3" key="1">
    <citation type="journal article" date="2012" name="Appl. Environ. Microbiol.">
        <title>Short-read sequencing for genomic analysis of the brown rot fungus Fibroporia radiculosa.</title>
        <authorList>
            <person name="Tang J.D."/>
            <person name="Perkins A.D."/>
            <person name="Sonstegard T.S."/>
            <person name="Schroeder S.G."/>
            <person name="Burgess S.C."/>
            <person name="Diehl S.V."/>
        </authorList>
    </citation>
    <scope>NUCLEOTIDE SEQUENCE [LARGE SCALE GENOMIC DNA]</scope>
    <source>
        <strain evidence="2 3">TFFH 294</strain>
    </source>
</reference>
<feature type="region of interest" description="Disordered" evidence="1">
    <location>
        <begin position="69"/>
        <end position="167"/>
    </location>
</feature>
<dbReference type="Proteomes" id="UP000006352">
    <property type="component" value="Unassembled WGS sequence"/>
</dbReference>
<accession>J4ICL8</accession>
<name>J4ICL8_9APHY</name>
<feature type="region of interest" description="Disordered" evidence="1">
    <location>
        <begin position="1"/>
        <end position="27"/>
    </location>
</feature>
<dbReference type="HOGENOM" id="CLU_1594570_0_0_1"/>
<protein>
    <submittedName>
        <fullName evidence="2">Uncharacterized protein</fullName>
    </submittedName>
</protein>
<proteinExistence type="predicted"/>
<dbReference type="RefSeq" id="XP_012185919.1">
    <property type="nucleotide sequence ID" value="XM_012330529.1"/>
</dbReference>
<dbReference type="GeneID" id="24101536"/>
<feature type="compositionally biased region" description="Low complexity" evidence="1">
    <location>
        <begin position="124"/>
        <end position="137"/>
    </location>
</feature>
<feature type="compositionally biased region" description="Low complexity" evidence="1">
    <location>
        <begin position="9"/>
        <end position="20"/>
    </location>
</feature>
<evidence type="ECO:0000256" key="1">
    <source>
        <dbReference type="SAM" id="MobiDB-lite"/>
    </source>
</evidence>
<evidence type="ECO:0000313" key="2">
    <source>
        <dbReference type="EMBL" id="CCM06636.1"/>
    </source>
</evidence>